<comment type="pathway">
    <text evidence="2">Amino-acid biosynthesis; L-lysine biosynthesis via DAP pathway; (S)-tetrahydrodipicolinate from L-aspartate: step 1/4.</text>
</comment>
<dbReference type="Pfam" id="PF22468">
    <property type="entry name" value="ACT_9"/>
    <property type="match status" value="1"/>
</dbReference>
<keyword evidence="9" id="KW-0028">Amino-acid biosynthesis</keyword>
<dbReference type="InterPro" id="IPR011147">
    <property type="entry name" value="Bifunc_Aspkin/hSer_DH"/>
</dbReference>
<comment type="similarity">
    <text evidence="8">In the N-terminal section; belongs to the aspartokinase family.</text>
</comment>
<dbReference type="InterPro" id="IPR042199">
    <property type="entry name" value="AsparK_Bifunc_asparK/hSer_DH"/>
</dbReference>
<dbReference type="EC" id="1.1.1.3" evidence="27"/>
<dbReference type="CDD" id="cd04243">
    <property type="entry name" value="AAK_AK-HSDH-like"/>
    <property type="match status" value="1"/>
</dbReference>
<comment type="pathway">
    <text evidence="5">Amino-acid biosynthesis; L-methionine biosynthesis via de novo pathway; L-homoserine from L-aspartate: step 3/3.</text>
</comment>
<dbReference type="SUPFAM" id="SSF53633">
    <property type="entry name" value="Carbamate kinase-like"/>
    <property type="match status" value="1"/>
</dbReference>
<keyword evidence="10 27" id="KW-0808">Transferase</keyword>
<keyword evidence="20" id="KW-0457">Lysine biosynthesis</keyword>
<dbReference type="InterPro" id="IPR001342">
    <property type="entry name" value="HDH_cat"/>
</dbReference>
<evidence type="ECO:0000256" key="20">
    <source>
        <dbReference type="ARBA" id="ARBA00023154"/>
    </source>
</evidence>
<dbReference type="InterPro" id="IPR019811">
    <property type="entry name" value="HDH_CS"/>
</dbReference>
<evidence type="ECO:0000256" key="13">
    <source>
        <dbReference type="ARBA" id="ARBA00022741"/>
    </source>
</evidence>
<comment type="pathway">
    <text evidence="6">Amino-acid biosynthesis; L-threonine biosynthesis; L-threonine from L-aspartate: step 1/5.</text>
</comment>
<comment type="similarity">
    <text evidence="7">In the C-terminal section; belongs to the homoserine dehydrogenase family.</text>
</comment>
<keyword evidence="17 27" id="KW-0560">Oxidoreductase</keyword>
<evidence type="ECO:0000256" key="6">
    <source>
        <dbReference type="ARBA" id="ARBA00005139"/>
    </source>
</evidence>
<evidence type="ECO:0000256" key="12">
    <source>
        <dbReference type="ARBA" id="ARBA00022723"/>
    </source>
</evidence>
<dbReference type="CDD" id="cd04921">
    <property type="entry name" value="ACT_AKi-HSDH-ThrA-like_1"/>
    <property type="match status" value="1"/>
</dbReference>
<comment type="pathway">
    <text evidence="3">Amino-acid biosynthesis; L-methionine biosynthesis via de novo pathway; L-homoserine from L-aspartate: step 1/3.</text>
</comment>
<dbReference type="InterPro" id="IPR001341">
    <property type="entry name" value="Asp_kinase"/>
</dbReference>
<dbReference type="GO" id="GO:0004412">
    <property type="term" value="F:homoserine dehydrogenase activity"/>
    <property type="evidence" value="ECO:0007669"/>
    <property type="project" value="UniProtKB-EC"/>
</dbReference>
<comment type="caution">
    <text evidence="27">The sequence shown here is derived from an EMBL/GenBank/DDBJ whole genome shotgun (WGS) entry which is preliminary data.</text>
</comment>
<evidence type="ECO:0000256" key="3">
    <source>
        <dbReference type="ARBA" id="ARBA00004986"/>
    </source>
</evidence>
<dbReference type="Pfam" id="PF00696">
    <property type="entry name" value="AA_kinase"/>
    <property type="match status" value="1"/>
</dbReference>
<keyword evidence="22" id="KW-0511">Multifunctional enzyme</keyword>
<evidence type="ECO:0000256" key="1">
    <source>
        <dbReference type="ARBA" id="ARBA00001920"/>
    </source>
</evidence>
<dbReference type="EC" id="2.7.2.4" evidence="27"/>
<evidence type="ECO:0000256" key="9">
    <source>
        <dbReference type="ARBA" id="ARBA00022605"/>
    </source>
</evidence>
<evidence type="ECO:0000256" key="15">
    <source>
        <dbReference type="ARBA" id="ARBA00022840"/>
    </source>
</evidence>
<dbReference type="EMBL" id="JBHTMY010000002">
    <property type="protein sequence ID" value="MFD1314796.1"/>
    <property type="molecule type" value="Genomic_DNA"/>
</dbReference>
<evidence type="ECO:0000313" key="28">
    <source>
        <dbReference type="Proteomes" id="UP001597201"/>
    </source>
</evidence>
<dbReference type="RefSeq" id="WP_377176722.1">
    <property type="nucleotide sequence ID" value="NZ_JBHTMY010000002.1"/>
</dbReference>
<protein>
    <submittedName>
        <fullName evidence="27">Bifunctional aspartate kinase/homoserine dehydrogenase I</fullName>
        <ecNumber evidence="27">1.1.1.3</ecNumber>
        <ecNumber evidence="27">2.7.2.4</ecNumber>
    </submittedName>
</protein>
<organism evidence="27 28">
    <name type="scientific">Namhaeicola litoreus</name>
    <dbReference type="NCBI Taxonomy" id="1052145"/>
    <lineage>
        <taxon>Bacteria</taxon>
        <taxon>Pseudomonadati</taxon>
        <taxon>Bacteroidota</taxon>
        <taxon>Flavobacteriia</taxon>
        <taxon>Flavobacteriales</taxon>
        <taxon>Flavobacteriaceae</taxon>
        <taxon>Namhaeicola</taxon>
    </lineage>
</organism>
<dbReference type="InterPro" id="IPR036291">
    <property type="entry name" value="NAD(P)-bd_dom_sf"/>
</dbReference>
<keyword evidence="13" id="KW-0547">Nucleotide-binding</keyword>
<sequence>MKKELNFIDIKDVTTESGYYYPSFELSYQVFGQPINTAPNVLVNHALTGNSNVAGKDGWWNSLIGPGKVIDTNHYAVIAFNVPGNGYDEKPENLIENYEDFNARDIAELYGRALAQLGIDKLYAAIGGSLGGGIAWEMAFSFPDLIENLIPVASDWKASDWILAHNKTQLQILSNSSQPVHDARMMAMLFYRTADSFKQKFNRTKNTEQGTFNTESWLLYHGKQLENRFTLQAYKMLNHLLSTVDVSRDRGTFEEVLSRLKARVFQIGVDSDFFFVPQEIKDTQKVLTRAGIENSYEEIKSIHGHDAFLIEYEQLSEFLTPLFKSPKAKPKNKQKIKVLKFGGKSLGNGKGLDYVLSIVKKKIESDEKIAIVASARGNATDELIDMLNLAKIGEDFQDKFEAFKNYQSFPDPTLDLSHEFDLLKKVYDGVQLLGDYSEKIKDKVVAQGEIISVKMLANLLSKAGLQANAVDSRKLIKTDDTFGEAIPIQKVSRENVIRHFKDKGNEIQVVTGFIASNLDGDTTTLGRNGSNYSAALLANYLEALELENYTHVNGIYTANPELVQDAQKIEELTFQEANELANFGATILHAKTIIPLVEKNIPLRLLNTFEPENKGTLIKSEVKSEGIRSVTVQENVSLISLEGRGLLGKAGVDARIFSALAKEHISVSIISQGSSERGIGFVVSSSDAKFAKQALEKEFAKEFETKDVNRVHIMKDLVIVSIIGQSLDHFHFSYNALMKNGISPILINNTVTGKNISLLLKETDLNKAINVIHGRIFGVSTKINIAVFGKGLVGGTLIDQILKSSADIEKRRDLKLNIFAVANSTKVLLSKNGIEQNWREVLAEQGKTPYTINDVIQFAKKNHLENLIAVDNTASDGFVMNYFPLVENGFDLVSSNKIANTKSYDYYISLRQKLKKLEKSYLYETNVGAGLPLLDTIKLLHLSGENITKIKGVFSGSLSYIFNQFSVRNESFSKIIREAMEHGFTEPDPREDLGGNDVGRKLLILARELDLQNEFQDISIHNLIPQNLGSVNLDTFLERMEELDKVYDQIKADQKPGHVLRYVGELSGDLSQDKGILKVELVSVPNSSSLGQVQGSDSIFEIYTESYGERPLVIQGAGAGAKVTARGVFGDILRLTEKAV</sequence>
<keyword evidence="19" id="KW-0915">Sodium</keyword>
<dbReference type="PROSITE" id="PS01042">
    <property type="entry name" value="HOMOSER_DHGENASE"/>
    <property type="match status" value="1"/>
</dbReference>
<evidence type="ECO:0000256" key="18">
    <source>
        <dbReference type="ARBA" id="ARBA00023027"/>
    </source>
</evidence>
<dbReference type="Pfam" id="PF00742">
    <property type="entry name" value="Homoserine_dh"/>
    <property type="match status" value="1"/>
</dbReference>
<dbReference type="Proteomes" id="UP001597201">
    <property type="component" value="Unassembled WGS sequence"/>
</dbReference>
<dbReference type="InterPro" id="IPR005106">
    <property type="entry name" value="Asp/hSer_DH_NAD-bd"/>
</dbReference>
<dbReference type="PROSITE" id="PS51671">
    <property type="entry name" value="ACT"/>
    <property type="match status" value="1"/>
</dbReference>
<evidence type="ECO:0000256" key="21">
    <source>
        <dbReference type="ARBA" id="ARBA00023167"/>
    </source>
</evidence>
<dbReference type="Pfam" id="PF03447">
    <property type="entry name" value="NAD_binding_3"/>
    <property type="match status" value="1"/>
</dbReference>
<proteinExistence type="inferred from homology"/>
<evidence type="ECO:0000256" key="19">
    <source>
        <dbReference type="ARBA" id="ARBA00023053"/>
    </source>
</evidence>
<dbReference type="PANTHER" id="PTHR43070">
    <property type="match status" value="1"/>
</dbReference>
<evidence type="ECO:0000256" key="22">
    <source>
        <dbReference type="ARBA" id="ARBA00023268"/>
    </source>
</evidence>
<keyword evidence="12" id="KW-0479">Metal-binding</keyword>
<evidence type="ECO:0000256" key="14">
    <source>
        <dbReference type="ARBA" id="ARBA00022777"/>
    </source>
</evidence>
<gene>
    <name evidence="27" type="primary">thrA</name>
    <name evidence="27" type="ORF">ACFQ39_04145</name>
</gene>
<dbReference type="GO" id="GO:0004072">
    <property type="term" value="F:aspartate kinase activity"/>
    <property type="evidence" value="ECO:0007669"/>
    <property type="project" value="UniProtKB-EC"/>
</dbReference>
<keyword evidence="11" id="KW-0791">Threonine biosynthesis</keyword>
<dbReference type="Gene3D" id="3.40.50.1820">
    <property type="entry name" value="alpha/beta hydrolase"/>
    <property type="match status" value="1"/>
</dbReference>
<evidence type="ECO:0000313" key="27">
    <source>
        <dbReference type="EMBL" id="MFD1314796.1"/>
    </source>
</evidence>
<comment type="cofactor">
    <cofactor evidence="1">
        <name>a metal cation</name>
        <dbReference type="ChEBI" id="CHEBI:25213"/>
    </cofactor>
</comment>
<keyword evidence="28" id="KW-1185">Reference proteome</keyword>
<name>A0ABW3XYZ8_9FLAO</name>
<dbReference type="InterPro" id="IPR045865">
    <property type="entry name" value="ACT-like_dom_sf"/>
</dbReference>
<dbReference type="Gene3D" id="3.30.2130.10">
    <property type="entry name" value="VC0802-like"/>
    <property type="match status" value="1"/>
</dbReference>
<accession>A0ABW3XYZ8</accession>
<evidence type="ECO:0000256" key="8">
    <source>
        <dbReference type="ARBA" id="ARBA00010046"/>
    </source>
</evidence>
<dbReference type="Gene3D" id="3.30.360.10">
    <property type="entry name" value="Dihydrodipicolinate Reductase, domain 2"/>
    <property type="match status" value="1"/>
</dbReference>
<dbReference type="InterPro" id="IPR000073">
    <property type="entry name" value="AB_hydrolase_1"/>
</dbReference>
<keyword evidence="21" id="KW-0486">Methionine biosynthesis</keyword>
<dbReference type="InterPro" id="IPR036393">
    <property type="entry name" value="AceGlu_kinase-like_sf"/>
</dbReference>
<keyword evidence="14 27" id="KW-0418">Kinase</keyword>
<evidence type="ECO:0000256" key="17">
    <source>
        <dbReference type="ARBA" id="ARBA00023002"/>
    </source>
</evidence>
<dbReference type="InterPro" id="IPR002912">
    <property type="entry name" value="ACT_dom"/>
</dbReference>
<evidence type="ECO:0000256" key="2">
    <source>
        <dbReference type="ARBA" id="ARBA00004766"/>
    </source>
</evidence>
<dbReference type="SUPFAM" id="SSF55347">
    <property type="entry name" value="Glyceraldehyde-3-phosphate dehydrogenase-like, C-terminal domain"/>
    <property type="match status" value="1"/>
</dbReference>
<evidence type="ECO:0000256" key="16">
    <source>
        <dbReference type="ARBA" id="ARBA00022857"/>
    </source>
</evidence>
<dbReference type="NCBIfam" id="TIGR00657">
    <property type="entry name" value="asp_kinases"/>
    <property type="match status" value="1"/>
</dbReference>
<evidence type="ECO:0000256" key="11">
    <source>
        <dbReference type="ARBA" id="ARBA00022697"/>
    </source>
</evidence>
<dbReference type="Gene3D" id="3.40.1160.10">
    <property type="entry name" value="Acetylglutamate kinase-like"/>
    <property type="match status" value="1"/>
</dbReference>
<comment type="catalytic activity">
    <reaction evidence="25">
        <text>L-homoserine + NADP(+) = L-aspartate 4-semialdehyde + NADPH + H(+)</text>
        <dbReference type="Rhea" id="RHEA:15761"/>
        <dbReference type="ChEBI" id="CHEBI:15378"/>
        <dbReference type="ChEBI" id="CHEBI:57476"/>
        <dbReference type="ChEBI" id="CHEBI:57783"/>
        <dbReference type="ChEBI" id="CHEBI:58349"/>
        <dbReference type="ChEBI" id="CHEBI:537519"/>
        <dbReference type="EC" id="1.1.1.3"/>
    </reaction>
    <physiologicalReaction direction="right-to-left" evidence="25">
        <dbReference type="Rhea" id="RHEA:15763"/>
    </physiologicalReaction>
</comment>
<evidence type="ECO:0000256" key="4">
    <source>
        <dbReference type="ARBA" id="ARBA00005056"/>
    </source>
</evidence>
<evidence type="ECO:0000256" key="23">
    <source>
        <dbReference type="ARBA" id="ARBA00044938"/>
    </source>
</evidence>
<evidence type="ECO:0000256" key="5">
    <source>
        <dbReference type="ARBA" id="ARBA00005062"/>
    </source>
</evidence>
<feature type="domain" description="ACT" evidence="26">
    <location>
        <begin position="641"/>
        <end position="713"/>
    </location>
</feature>
<keyword evidence="15" id="KW-0067">ATP-binding</keyword>
<dbReference type="NCBIfam" id="NF006959">
    <property type="entry name" value="PRK09436.1"/>
    <property type="match status" value="1"/>
</dbReference>
<evidence type="ECO:0000256" key="7">
    <source>
        <dbReference type="ARBA" id="ARBA00007952"/>
    </source>
</evidence>
<dbReference type="SUPFAM" id="SSF51735">
    <property type="entry name" value="NAD(P)-binding Rossmann-fold domains"/>
    <property type="match status" value="1"/>
</dbReference>
<comment type="pathway">
    <text evidence="4">Amino-acid biosynthesis; L-threonine biosynthesis; L-threonine from L-aspartate: step 3/5.</text>
</comment>
<dbReference type="SUPFAM" id="SSF53474">
    <property type="entry name" value="alpha/beta-Hydrolases"/>
    <property type="match status" value="1"/>
</dbReference>
<evidence type="ECO:0000256" key="24">
    <source>
        <dbReference type="ARBA" id="ARBA00048561"/>
    </source>
</evidence>
<keyword evidence="16" id="KW-0521">NADP</keyword>
<dbReference type="InterPro" id="IPR029058">
    <property type="entry name" value="AB_hydrolase_fold"/>
</dbReference>
<dbReference type="InterPro" id="IPR001048">
    <property type="entry name" value="Asp/Glu/Uridylate_kinase"/>
</dbReference>
<dbReference type="Pfam" id="PF00561">
    <property type="entry name" value="Abhydrolase_1"/>
    <property type="match status" value="1"/>
</dbReference>
<evidence type="ECO:0000256" key="10">
    <source>
        <dbReference type="ARBA" id="ARBA00022679"/>
    </source>
</evidence>
<keyword evidence="18" id="KW-0520">NAD</keyword>
<reference evidence="28" key="1">
    <citation type="journal article" date="2019" name="Int. J. Syst. Evol. Microbiol.">
        <title>The Global Catalogue of Microorganisms (GCM) 10K type strain sequencing project: providing services to taxonomists for standard genome sequencing and annotation.</title>
        <authorList>
            <consortium name="The Broad Institute Genomics Platform"/>
            <consortium name="The Broad Institute Genome Sequencing Center for Infectious Disease"/>
            <person name="Wu L."/>
            <person name="Ma J."/>
        </authorList>
    </citation>
    <scope>NUCLEOTIDE SEQUENCE [LARGE SCALE GENOMIC DNA]</scope>
    <source>
        <strain evidence="28">CCUG 61485</strain>
    </source>
</reference>
<comment type="catalytic activity">
    <reaction evidence="24">
        <text>L-aspartate + ATP = 4-phospho-L-aspartate + ADP</text>
        <dbReference type="Rhea" id="RHEA:23776"/>
        <dbReference type="ChEBI" id="CHEBI:29991"/>
        <dbReference type="ChEBI" id="CHEBI:30616"/>
        <dbReference type="ChEBI" id="CHEBI:57535"/>
        <dbReference type="ChEBI" id="CHEBI:456216"/>
        <dbReference type="EC" id="2.7.2.4"/>
    </reaction>
    <physiologicalReaction direction="left-to-right" evidence="24">
        <dbReference type="Rhea" id="RHEA:23777"/>
    </physiologicalReaction>
</comment>
<dbReference type="SUPFAM" id="SSF55021">
    <property type="entry name" value="ACT-like"/>
    <property type="match status" value="2"/>
</dbReference>
<dbReference type="Gene3D" id="3.40.50.720">
    <property type="entry name" value="NAD(P)-binding Rossmann-like Domain"/>
    <property type="match status" value="1"/>
</dbReference>
<dbReference type="PANTHER" id="PTHR43070:SF5">
    <property type="entry name" value="HOMOSERINE DEHYDROGENASE"/>
    <property type="match status" value="1"/>
</dbReference>
<evidence type="ECO:0000259" key="26">
    <source>
        <dbReference type="PROSITE" id="PS51671"/>
    </source>
</evidence>
<dbReference type="InterPro" id="IPR054352">
    <property type="entry name" value="ACT_Aspartokinase"/>
</dbReference>
<evidence type="ECO:0000256" key="25">
    <source>
        <dbReference type="ARBA" id="ARBA00048841"/>
    </source>
</evidence>
<comment type="function">
    <text evidence="23">Bifunctional aspartate kinase and homoserine dehydrogenase that catalyzes the first and the third steps toward the synthesis of lysine, methionine and threonine from aspartate.</text>
</comment>
<dbReference type="Gene3D" id="1.20.120.1320">
    <property type="entry name" value="Aspartokinase, catalytic domain"/>
    <property type="match status" value="1"/>
</dbReference>